<keyword evidence="3" id="KW-0677">Repeat</keyword>
<dbReference type="GO" id="GO:0009626">
    <property type="term" value="P:plant-type hypersensitive response"/>
    <property type="evidence" value="ECO:0007669"/>
    <property type="project" value="UniProtKB-ARBA"/>
</dbReference>
<evidence type="ECO:0000256" key="4">
    <source>
        <dbReference type="ARBA" id="ARBA00022741"/>
    </source>
</evidence>
<dbReference type="Gene3D" id="1.20.5.4130">
    <property type="match status" value="1"/>
</dbReference>
<dbReference type="Pfam" id="PF18052">
    <property type="entry name" value="Rx_N"/>
    <property type="match status" value="1"/>
</dbReference>
<proteinExistence type="inferred from homology"/>
<dbReference type="InterPro" id="IPR032675">
    <property type="entry name" value="LRR_dom_sf"/>
</dbReference>
<keyword evidence="2" id="KW-0433">Leucine-rich repeat</keyword>
<keyword evidence="6" id="KW-0175">Coiled coil</keyword>
<evidence type="ECO:0000256" key="7">
    <source>
        <dbReference type="SAM" id="MobiDB-lite"/>
    </source>
</evidence>
<evidence type="ECO:0000256" key="5">
    <source>
        <dbReference type="ARBA" id="ARBA00022821"/>
    </source>
</evidence>
<dbReference type="Pfam" id="PF23598">
    <property type="entry name" value="LRR_14"/>
    <property type="match status" value="1"/>
</dbReference>
<feature type="domain" description="Disease resistance N-terminal" evidence="9">
    <location>
        <begin position="13"/>
        <end position="100"/>
    </location>
</feature>
<feature type="region of interest" description="Disordered" evidence="7">
    <location>
        <begin position="912"/>
        <end position="949"/>
    </location>
</feature>
<evidence type="ECO:0000256" key="1">
    <source>
        <dbReference type="ARBA" id="ARBA00008894"/>
    </source>
</evidence>
<dbReference type="PANTHER" id="PTHR23155">
    <property type="entry name" value="DISEASE RESISTANCE PROTEIN RP"/>
    <property type="match status" value="1"/>
</dbReference>
<dbReference type="Gene3D" id="1.10.8.430">
    <property type="entry name" value="Helical domain of apoptotic protease-activating factors"/>
    <property type="match status" value="1"/>
</dbReference>
<evidence type="ECO:0000256" key="3">
    <source>
        <dbReference type="ARBA" id="ARBA00022737"/>
    </source>
</evidence>
<feature type="domain" description="NB-ARC" evidence="8">
    <location>
        <begin position="192"/>
        <end position="350"/>
    </location>
</feature>
<feature type="compositionally biased region" description="Acidic residues" evidence="7">
    <location>
        <begin position="921"/>
        <end position="934"/>
    </location>
</feature>
<feature type="domain" description="Disease resistance protein winged helix" evidence="10">
    <location>
        <begin position="415"/>
        <end position="483"/>
    </location>
</feature>
<dbReference type="Gene3D" id="3.80.10.10">
    <property type="entry name" value="Ribonuclease Inhibitor"/>
    <property type="match status" value="1"/>
</dbReference>
<dbReference type="FunFam" id="1.10.10.10:FF:000322">
    <property type="entry name" value="Probable disease resistance protein At1g63360"/>
    <property type="match status" value="1"/>
</dbReference>
<dbReference type="Pfam" id="PF23559">
    <property type="entry name" value="WHD_DRP"/>
    <property type="match status" value="1"/>
</dbReference>
<feature type="compositionally biased region" description="Polar residues" evidence="7">
    <location>
        <begin position="940"/>
        <end position="949"/>
    </location>
</feature>
<dbReference type="FunFam" id="3.40.50.300:FF:001091">
    <property type="entry name" value="Probable disease resistance protein At1g61300"/>
    <property type="match status" value="1"/>
</dbReference>
<dbReference type="AlphaFoldDB" id="A0A835E545"/>
<dbReference type="InterPro" id="IPR041118">
    <property type="entry name" value="Rx_N"/>
</dbReference>
<dbReference type="InterPro" id="IPR042197">
    <property type="entry name" value="Apaf_helical"/>
</dbReference>
<evidence type="ECO:0000259" key="9">
    <source>
        <dbReference type="Pfam" id="PF18052"/>
    </source>
</evidence>
<accession>A0A835E545</accession>
<protein>
    <submittedName>
        <fullName evidence="12">Uncharacterized protein</fullName>
    </submittedName>
</protein>
<dbReference type="EMBL" id="JACEFO010002416">
    <property type="protein sequence ID" value="KAF8661011.1"/>
    <property type="molecule type" value="Genomic_DNA"/>
</dbReference>
<feature type="domain" description="Disease resistance R13L4/SHOC-2-like LRR" evidence="11">
    <location>
        <begin position="532"/>
        <end position="905"/>
    </location>
</feature>
<evidence type="ECO:0000259" key="8">
    <source>
        <dbReference type="Pfam" id="PF00931"/>
    </source>
</evidence>
<evidence type="ECO:0000313" key="12">
    <source>
        <dbReference type="EMBL" id="KAF8661011.1"/>
    </source>
</evidence>
<keyword evidence="5" id="KW-0611">Plant defense</keyword>
<dbReference type="GO" id="GO:0002758">
    <property type="term" value="P:innate immune response-activating signaling pathway"/>
    <property type="evidence" value="ECO:0007669"/>
    <property type="project" value="UniProtKB-ARBA"/>
</dbReference>
<dbReference type="PRINTS" id="PR00364">
    <property type="entry name" value="DISEASERSIST"/>
</dbReference>
<dbReference type="PANTHER" id="PTHR23155:SF906">
    <property type="entry name" value="OS08G0205100 PROTEIN"/>
    <property type="match status" value="1"/>
</dbReference>
<dbReference type="GO" id="GO:0042742">
    <property type="term" value="P:defense response to bacterium"/>
    <property type="evidence" value="ECO:0007669"/>
    <property type="project" value="UniProtKB-ARBA"/>
</dbReference>
<evidence type="ECO:0000256" key="2">
    <source>
        <dbReference type="ARBA" id="ARBA00022614"/>
    </source>
</evidence>
<dbReference type="OrthoDB" id="675905at2759"/>
<dbReference type="InterPro" id="IPR038005">
    <property type="entry name" value="RX-like_CC"/>
</dbReference>
<evidence type="ECO:0000256" key="6">
    <source>
        <dbReference type="ARBA" id="ARBA00023054"/>
    </source>
</evidence>
<dbReference type="InterPro" id="IPR058922">
    <property type="entry name" value="WHD_DRP"/>
</dbReference>
<organism evidence="12 13">
    <name type="scientific">Digitaria exilis</name>
    <dbReference type="NCBI Taxonomy" id="1010633"/>
    <lineage>
        <taxon>Eukaryota</taxon>
        <taxon>Viridiplantae</taxon>
        <taxon>Streptophyta</taxon>
        <taxon>Embryophyta</taxon>
        <taxon>Tracheophyta</taxon>
        <taxon>Spermatophyta</taxon>
        <taxon>Magnoliopsida</taxon>
        <taxon>Liliopsida</taxon>
        <taxon>Poales</taxon>
        <taxon>Poaceae</taxon>
        <taxon>PACMAD clade</taxon>
        <taxon>Panicoideae</taxon>
        <taxon>Panicodae</taxon>
        <taxon>Paniceae</taxon>
        <taxon>Anthephorinae</taxon>
        <taxon>Digitaria</taxon>
    </lineage>
</organism>
<comment type="caution">
    <text evidence="12">The sequence shown here is derived from an EMBL/GenBank/DDBJ whole genome shotgun (WGS) entry which is preliminary data.</text>
</comment>
<evidence type="ECO:0000259" key="11">
    <source>
        <dbReference type="Pfam" id="PF23598"/>
    </source>
</evidence>
<dbReference type="CDD" id="cd14798">
    <property type="entry name" value="RX-CC_like"/>
    <property type="match status" value="1"/>
</dbReference>
<dbReference type="InterPro" id="IPR002182">
    <property type="entry name" value="NB-ARC"/>
</dbReference>
<reference evidence="12" key="1">
    <citation type="submission" date="2020-07" db="EMBL/GenBank/DDBJ databases">
        <title>Genome sequence and genetic diversity analysis of an under-domesticated orphan crop, white fonio (Digitaria exilis).</title>
        <authorList>
            <person name="Bennetzen J.L."/>
            <person name="Chen S."/>
            <person name="Ma X."/>
            <person name="Wang X."/>
            <person name="Yssel A.E.J."/>
            <person name="Chaluvadi S.R."/>
            <person name="Johnson M."/>
            <person name="Gangashetty P."/>
            <person name="Hamidou F."/>
            <person name="Sanogo M.D."/>
            <person name="Zwaenepoel A."/>
            <person name="Wallace J."/>
            <person name="Van De Peer Y."/>
            <person name="Van Deynze A."/>
        </authorList>
    </citation>
    <scope>NUCLEOTIDE SEQUENCE</scope>
    <source>
        <tissue evidence="12">Leaves</tissue>
    </source>
</reference>
<evidence type="ECO:0000259" key="10">
    <source>
        <dbReference type="Pfam" id="PF23559"/>
    </source>
</evidence>
<gene>
    <name evidence="12" type="ORF">HU200_057099</name>
</gene>
<keyword evidence="13" id="KW-1185">Reference proteome</keyword>
<keyword evidence="4" id="KW-0547">Nucleotide-binding</keyword>
<sequence length="949" mass="107477">MIEAAVVSASHGAMGSLLGKLGELLTSEYKLLIKEAKGQILFLKAELESMYAFLKKISDKDQPDEQDKCWAKEVRELSYDIEDSVSEFMLRVERESGKPRGFKGFIKRSTKLLTTMNIKHEMAKKFEGLKIRVKEASERHTRYNMGEAAPKPIDTSIDPRLLALHADTASLVGVQGPRDKLIQLMDEEGVPAHQLKVLSIVGFGGLGKTTLANEIYRRLEDKFQCRAFVSVSQKPNIMKILRKILSQAGFVAPIGTNKEIWEESDLINELQKLLLDKRYLIVIDDIWDASAWDIIRCALPENKNGSRVITTTRIEAVARACCSGDNECVYKMEVLSDQESRSLFFKRIFGSEDTFPSYLNKVSTEILKKCGGLPLAIITISSLLASQPNKLKKEQWEYVRNSLCSNFELNTTLEEDYTIDKNELTRQWVAEGFICKARWTDAEDIGNRYFNELINRSMIQPIDTDYNGEVMSCRVHDMMLDLILQKSREENFITVTDDIQDMTGHQDKIRRLSLNLEGAINDTAARSVQLSQIRTLVRFGTFSQLLPFKLFKHLRVLQIEISKSPLSGRSLDFTGICHLFQLRFLKIVAGYHNVVLPSKIGDLQQLEVFEIDAYISSSKGTQFDKLPLDIVTLRRLLHLVVPRKVILFEGIANMKSLCTLRGFDLGNSLDNIKGLRELTNLTNLEIVWGYHLTESRNKTAERCRELMHALENLWNLKYLHFNSNHFGVRTCLDEWCSVPASFCYLQSFHALFEPLFSRVPRWICQLHSLYDLVLAVEEVLEDDVGKLAELPFLIHLNLHIYGAPKEKILIRGGSGFPALKHFIVTCSRISCMTFEAGAMSKLQTLKLQFNARGWDRYGAAPTGIEHLSGLEEIYVRIGGIKAKESNKRAAESALRDAANMHPGRPIAYISCGTSNRGYAFDDTDDESDETEEDGPPPPSNDQGQVCTKP</sequence>
<dbReference type="InterPro" id="IPR044974">
    <property type="entry name" value="Disease_R_plants"/>
</dbReference>
<dbReference type="SUPFAM" id="SSF52058">
    <property type="entry name" value="L domain-like"/>
    <property type="match status" value="1"/>
</dbReference>
<dbReference type="Pfam" id="PF00931">
    <property type="entry name" value="NB-ARC"/>
    <property type="match status" value="1"/>
</dbReference>
<dbReference type="InterPro" id="IPR027417">
    <property type="entry name" value="P-loop_NTPase"/>
</dbReference>
<evidence type="ECO:0000313" key="13">
    <source>
        <dbReference type="Proteomes" id="UP000636709"/>
    </source>
</evidence>
<comment type="similarity">
    <text evidence="1">Belongs to the disease resistance NB-LRR family.</text>
</comment>
<name>A0A835E545_9POAL</name>
<dbReference type="InterPro" id="IPR055414">
    <property type="entry name" value="LRR_R13L4/SHOC2-like"/>
</dbReference>
<dbReference type="Gene3D" id="3.40.50.300">
    <property type="entry name" value="P-loop containing nucleotide triphosphate hydrolases"/>
    <property type="match status" value="1"/>
</dbReference>
<dbReference type="GO" id="GO:0043531">
    <property type="term" value="F:ADP binding"/>
    <property type="evidence" value="ECO:0007669"/>
    <property type="project" value="InterPro"/>
</dbReference>
<dbReference type="SUPFAM" id="SSF52540">
    <property type="entry name" value="P-loop containing nucleoside triphosphate hydrolases"/>
    <property type="match status" value="1"/>
</dbReference>
<dbReference type="Proteomes" id="UP000636709">
    <property type="component" value="Unassembled WGS sequence"/>
</dbReference>